<dbReference type="InterPro" id="IPR036291">
    <property type="entry name" value="NAD(P)-bd_dom_sf"/>
</dbReference>
<dbReference type="PANTHER" id="PTHR43000">
    <property type="entry name" value="DTDP-D-GLUCOSE 4,6-DEHYDRATASE-RELATED"/>
    <property type="match status" value="1"/>
</dbReference>
<dbReference type="Gene3D" id="3.40.50.720">
    <property type="entry name" value="NAD(P)-binding Rossmann-like Domain"/>
    <property type="match status" value="1"/>
</dbReference>
<dbReference type="Pfam" id="PF01370">
    <property type="entry name" value="Epimerase"/>
    <property type="match status" value="1"/>
</dbReference>
<organism evidence="3 4">
    <name type="scientific">Anaerovibrio slackiae</name>
    <dbReference type="NCBI Taxonomy" id="2652309"/>
    <lineage>
        <taxon>Bacteria</taxon>
        <taxon>Bacillati</taxon>
        <taxon>Bacillota</taxon>
        <taxon>Negativicutes</taxon>
        <taxon>Selenomonadales</taxon>
        <taxon>Selenomonadaceae</taxon>
        <taxon>Anaerovibrio</taxon>
    </lineage>
</organism>
<gene>
    <name evidence="3" type="ORF">FYJ84_00435</name>
</gene>
<dbReference type="AlphaFoldDB" id="A0A6I2UCP5"/>
<evidence type="ECO:0000259" key="2">
    <source>
        <dbReference type="Pfam" id="PF01370"/>
    </source>
</evidence>
<dbReference type="InterPro" id="IPR001509">
    <property type="entry name" value="Epimerase_deHydtase"/>
</dbReference>
<sequence length="319" mass="35970">MSERDKNFCTFAEFSSPFTKRALLTGITGFVGSHLAEKLLAEGWEVHGIVRENSDTSKLIGKLTDRIKLHMHNDRKSLNSIMAEVKPEVVFHLASLYLSSHAYEDIPALVESNVTFGTLLVEAMINNGCCRLVNTGTSWQHYQNKPYSPVNLYAASKQAFDDMLQYYVEARELKVIELQLFDTYGADDKRQKLLNLLRDCLKNGRKLSMSPGEQLLNLVHIDDVVSAFSLAGNYLLSGDYDKCGTYAVVAQEMFSLRELVERIEQLAGGSLNIEFGGRPYRAREVMKPWIFGNILPGWQCKIALDDGLQNFFGFKECSI</sequence>
<name>A0A6I2UCP5_9FIRM</name>
<feature type="domain" description="NAD-dependent epimerase/dehydratase" evidence="2">
    <location>
        <begin position="22"/>
        <end position="231"/>
    </location>
</feature>
<reference evidence="3 4" key="1">
    <citation type="submission" date="2019-08" db="EMBL/GenBank/DDBJ databases">
        <title>In-depth cultivation of the pig gut microbiome towards novel bacterial diversity and tailored functional studies.</title>
        <authorList>
            <person name="Wylensek D."/>
            <person name="Hitch T.C.A."/>
            <person name="Clavel T."/>
        </authorList>
    </citation>
    <scope>NUCLEOTIDE SEQUENCE [LARGE SCALE GENOMIC DNA]</scope>
    <source>
        <strain evidence="3 4">WCA-693-APC-5D-A</strain>
    </source>
</reference>
<comment type="similarity">
    <text evidence="1">Belongs to the NAD(P)-dependent epimerase/dehydratase family.</text>
</comment>
<evidence type="ECO:0000313" key="3">
    <source>
        <dbReference type="EMBL" id="MSU07470.1"/>
    </source>
</evidence>
<evidence type="ECO:0000256" key="1">
    <source>
        <dbReference type="ARBA" id="ARBA00007637"/>
    </source>
</evidence>
<keyword evidence="4" id="KW-1185">Reference proteome</keyword>
<comment type="caution">
    <text evidence="3">The sequence shown here is derived from an EMBL/GenBank/DDBJ whole genome shotgun (WGS) entry which is preliminary data.</text>
</comment>
<evidence type="ECO:0000313" key="4">
    <source>
        <dbReference type="Proteomes" id="UP000433181"/>
    </source>
</evidence>
<dbReference type="SUPFAM" id="SSF51735">
    <property type="entry name" value="NAD(P)-binding Rossmann-fold domains"/>
    <property type="match status" value="1"/>
</dbReference>
<dbReference type="EMBL" id="VUNR01000001">
    <property type="protein sequence ID" value="MSU07470.1"/>
    <property type="molecule type" value="Genomic_DNA"/>
</dbReference>
<accession>A0A6I2UCP5</accession>
<dbReference type="Proteomes" id="UP000433181">
    <property type="component" value="Unassembled WGS sequence"/>
</dbReference>
<protein>
    <submittedName>
        <fullName evidence="3">NAD(P)-dependent oxidoreductase</fullName>
    </submittedName>
</protein>
<proteinExistence type="inferred from homology"/>